<evidence type="ECO:0000256" key="3">
    <source>
        <dbReference type="ARBA" id="ARBA00023125"/>
    </source>
</evidence>
<dbReference type="EMBL" id="SZZH01000001">
    <property type="protein sequence ID" value="TKV60633.1"/>
    <property type="molecule type" value="Genomic_DNA"/>
</dbReference>
<comment type="caution">
    <text evidence="7">The sequence shown here is derived from an EMBL/GenBank/DDBJ whole genome shotgun (WGS) entry which is preliminary data.</text>
</comment>
<dbReference type="Gene3D" id="1.10.10.60">
    <property type="entry name" value="Homeodomain-like"/>
    <property type="match status" value="1"/>
</dbReference>
<feature type="domain" description="HTH tetR-type" evidence="6">
    <location>
        <begin position="27"/>
        <end position="87"/>
    </location>
</feature>
<reference evidence="7 8" key="1">
    <citation type="submission" date="2019-05" db="EMBL/GenBank/DDBJ databases">
        <title>Nakamurella sp. N5BH11, whole genome shotgun sequence.</title>
        <authorList>
            <person name="Tuo L."/>
        </authorList>
    </citation>
    <scope>NUCLEOTIDE SEQUENCE [LARGE SCALE GENOMIC DNA]</scope>
    <source>
        <strain evidence="7 8">N5BH11</strain>
    </source>
</reference>
<evidence type="ECO:0000256" key="2">
    <source>
        <dbReference type="ARBA" id="ARBA00023015"/>
    </source>
</evidence>
<name>A0A4U6QJL5_9ACTN</name>
<dbReference type="GO" id="GO:0000976">
    <property type="term" value="F:transcription cis-regulatory region binding"/>
    <property type="evidence" value="ECO:0007669"/>
    <property type="project" value="TreeGrafter"/>
</dbReference>
<keyword evidence="8" id="KW-1185">Reference proteome</keyword>
<dbReference type="RefSeq" id="WP_137447937.1">
    <property type="nucleotide sequence ID" value="NZ_SZZH01000001.1"/>
</dbReference>
<dbReference type="PRINTS" id="PR00400">
    <property type="entry name" value="TETREPRESSOR"/>
</dbReference>
<dbReference type="SUPFAM" id="SSF46689">
    <property type="entry name" value="Homeodomain-like"/>
    <property type="match status" value="1"/>
</dbReference>
<gene>
    <name evidence="7" type="ORF">FDO65_02750</name>
</gene>
<dbReference type="Proteomes" id="UP000306985">
    <property type="component" value="Unassembled WGS sequence"/>
</dbReference>
<accession>A0A4U6QJL5</accession>
<dbReference type="OrthoDB" id="2570341at2"/>
<keyword evidence="1" id="KW-0678">Repressor</keyword>
<evidence type="ECO:0000256" key="5">
    <source>
        <dbReference type="PROSITE-ProRule" id="PRU00335"/>
    </source>
</evidence>
<evidence type="ECO:0000256" key="1">
    <source>
        <dbReference type="ARBA" id="ARBA00022491"/>
    </source>
</evidence>
<dbReference type="InterPro" id="IPR050109">
    <property type="entry name" value="HTH-type_TetR-like_transc_reg"/>
</dbReference>
<dbReference type="Pfam" id="PF02909">
    <property type="entry name" value="TetR_C_1"/>
    <property type="match status" value="1"/>
</dbReference>
<dbReference type="Gene3D" id="1.10.357.10">
    <property type="entry name" value="Tetracycline Repressor, domain 2"/>
    <property type="match status" value="1"/>
</dbReference>
<dbReference type="GO" id="GO:0003700">
    <property type="term" value="F:DNA-binding transcription factor activity"/>
    <property type="evidence" value="ECO:0007669"/>
    <property type="project" value="TreeGrafter"/>
</dbReference>
<dbReference type="PANTHER" id="PTHR30055:SF151">
    <property type="entry name" value="TRANSCRIPTIONAL REGULATORY PROTEIN"/>
    <property type="match status" value="1"/>
</dbReference>
<evidence type="ECO:0000256" key="4">
    <source>
        <dbReference type="ARBA" id="ARBA00023163"/>
    </source>
</evidence>
<keyword evidence="3 5" id="KW-0238">DNA-binding</keyword>
<dbReference type="InterPro" id="IPR003012">
    <property type="entry name" value="Tet_transcr_reg_TetR"/>
</dbReference>
<evidence type="ECO:0000259" key="6">
    <source>
        <dbReference type="PROSITE" id="PS50977"/>
    </source>
</evidence>
<feature type="DNA-binding region" description="H-T-H motif" evidence="5">
    <location>
        <begin position="50"/>
        <end position="69"/>
    </location>
</feature>
<sequence length="237" mass="25101">MPQPLVDLLWSGHPDAPAGARRGPKSRRSTADVVARAVSLADADGLDAVTVRALAGDLGISTMSVYTYVNSRDDLLVLMADAAHGAMALPAFGRADWRTRVRRVADANLVLLLAHPWLLRIHDDRTALGPGTIAKYDHELQAFGGTGLDDLDRDAALTLVLDFVGAAAARRTAPPVDFGPLWAESAGRLAHYLGDDHPLAQRVGRAAGESMGAPYGADRAWAFGLDRLLAGLADLVD</sequence>
<dbReference type="InterPro" id="IPR001647">
    <property type="entry name" value="HTH_TetR"/>
</dbReference>
<keyword evidence="4" id="KW-0804">Transcription</keyword>
<dbReference type="AlphaFoldDB" id="A0A4U6QJL5"/>
<keyword evidence="2" id="KW-0805">Transcription regulation</keyword>
<dbReference type="InterPro" id="IPR009057">
    <property type="entry name" value="Homeodomain-like_sf"/>
</dbReference>
<dbReference type="SUPFAM" id="SSF48498">
    <property type="entry name" value="Tetracyclin repressor-like, C-terminal domain"/>
    <property type="match status" value="1"/>
</dbReference>
<dbReference type="InterPro" id="IPR004111">
    <property type="entry name" value="Repressor_TetR_C"/>
</dbReference>
<organism evidence="7 8">
    <name type="scientific">Nakamurella flava</name>
    <dbReference type="NCBI Taxonomy" id="2576308"/>
    <lineage>
        <taxon>Bacteria</taxon>
        <taxon>Bacillati</taxon>
        <taxon>Actinomycetota</taxon>
        <taxon>Actinomycetes</taxon>
        <taxon>Nakamurellales</taxon>
        <taxon>Nakamurellaceae</taxon>
        <taxon>Nakamurella</taxon>
    </lineage>
</organism>
<dbReference type="PANTHER" id="PTHR30055">
    <property type="entry name" value="HTH-TYPE TRANSCRIPTIONAL REGULATOR RUTR"/>
    <property type="match status" value="1"/>
</dbReference>
<dbReference type="GO" id="GO:0046677">
    <property type="term" value="P:response to antibiotic"/>
    <property type="evidence" value="ECO:0007669"/>
    <property type="project" value="InterPro"/>
</dbReference>
<evidence type="ECO:0000313" key="7">
    <source>
        <dbReference type="EMBL" id="TKV60633.1"/>
    </source>
</evidence>
<proteinExistence type="predicted"/>
<dbReference type="GO" id="GO:0045892">
    <property type="term" value="P:negative regulation of DNA-templated transcription"/>
    <property type="evidence" value="ECO:0007669"/>
    <property type="project" value="InterPro"/>
</dbReference>
<dbReference type="PROSITE" id="PS50977">
    <property type="entry name" value="HTH_TETR_2"/>
    <property type="match status" value="1"/>
</dbReference>
<protein>
    <submittedName>
        <fullName evidence="7">TetR family transcriptional regulator</fullName>
    </submittedName>
</protein>
<dbReference type="InterPro" id="IPR036271">
    <property type="entry name" value="Tet_transcr_reg_TetR-rel_C_sf"/>
</dbReference>
<evidence type="ECO:0000313" key="8">
    <source>
        <dbReference type="Proteomes" id="UP000306985"/>
    </source>
</evidence>